<dbReference type="AlphaFoldDB" id="A0A0F9GEB3"/>
<dbReference type="EMBL" id="LAZR01026761">
    <property type="protein sequence ID" value="KKL67755.1"/>
    <property type="molecule type" value="Genomic_DNA"/>
</dbReference>
<reference evidence="1" key="1">
    <citation type="journal article" date="2015" name="Nature">
        <title>Complex archaea that bridge the gap between prokaryotes and eukaryotes.</title>
        <authorList>
            <person name="Spang A."/>
            <person name="Saw J.H."/>
            <person name="Jorgensen S.L."/>
            <person name="Zaremba-Niedzwiedzka K."/>
            <person name="Martijn J."/>
            <person name="Lind A.E."/>
            <person name="van Eijk R."/>
            <person name="Schleper C."/>
            <person name="Guy L."/>
            <person name="Ettema T.J."/>
        </authorList>
    </citation>
    <scope>NUCLEOTIDE SEQUENCE</scope>
</reference>
<evidence type="ECO:0000313" key="1">
    <source>
        <dbReference type="EMBL" id="KKL67755.1"/>
    </source>
</evidence>
<name>A0A0F9GEB3_9ZZZZ</name>
<comment type="caution">
    <text evidence="1">The sequence shown here is derived from an EMBL/GenBank/DDBJ whole genome shotgun (WGS) entry which is preliminary data.</text>
</comment>
<organism evidence="1">
    <name type="scientific">marine sediment metagenome</name>
    <dbReference type="NCBI Taxonomy" id="412755"/>
    <lineage>
        <taxon>unclassified sequences</taxon>
        <taxon>metagenomes</taxon>
        <taxon>ecological metagenomes</taxon>
    </lineage>
</organism>
<proteinExistence type="predicted"/>
<sequence>MNKENQEALAKLNKYLEAGGLLKIITNMHACGAGKHIDMVPDKAKFKVICDAFEHPRTDPRHFVIHDAVRLEMLAKREGKEQQVRVHTAERDHTTGQPVNVLKRLLEVSVMG</sequence>
<accession>A0A0F9GEB3</accession>
<gene>
    <name evidence="1" type="ORF">LCGC14_2131830</name>
</gene>
<protein>
    <submittedName>
        <fullName evidence="1">Uncharacterized protein</fullName>
    </submittedName>
</protein>